<feature type="compositionally biased region" description="Basic and acidic residues" evidence="1">
    <location>
        <begin position="39"/>
        <end position="68"/>
    </location>
</feature>
<feature type="region of interest" description="Disordered" evidence="1">
    <location>
        <begin position="1"/>
        <end position="154"/>
    </location>
</feature>
<evidence type="ECO:0000313" key="3">
    <source>
        <dbReference type="Proteomes" id="UP000756132"/>
    </source>
</evidence>
<organism evidence="2 3">
    <name type="scientific">Passalora fulva</name>
    <name type="common">Tomato leaf mold</name>
    <name type="synonym">Cladosporium fulvum</name>
    <dbReference type="NCBI Taxonomy" id="5499"/>
    <lineage>
        <taxon>Eukaryota</taxon>
        <taxon>Fungi</taxon>
        <taxon>Dikarya</taxon>
        <taxon>Ascomycota</taxon>
        <taxon>Pezizomycotina</taxon>
        <taxon>Dothideomycetes</taxon>
        <taxon>Dothideomycetidae</taxon>
        <taxon>Mycosphaerellales</taxon>
        <taxon>Mycosphaerellaceae</taxon>
        <taxon>Fulvia</taxon>
    </lineage>
</organism>
<proteinExistence type="predicted"/>
<dbReference type="KEGG" id="ffu:CLAFUR5_09168"/>
<reference evidence="2" key="2">
    <citation type="journal article" date="2022" name="Microb. Genom.">
        <title>A chromosome-scale genome assembly of the tomato pathogen Cladosporium fulvum reveals a compartmentalized genome architecture and the presence of a dispensable chromosome.</title>
        <authorList>
            <person name="Zaccaron A.Z."/>
            <person name="Chen L.H."/>
            <person name="Samaras A."/>
            <person name="Stergiopoulos I."/>
        </authorList>
    </citation>
    <scope>NUCLEOTIDE SEQUENCE</scope>
    <source>
        <strain evidence="2">Race5_Kim</strain>
    </source>
</reference>
<dbReference type="GeneID" id="71989046"/>
<sequence>MADNSKGNGKQHERDEDGEDTDGAGAPSHREPYPGYQADLHRDRQAESAEVDRLTREHLVRRRWEQTHRQQGRAQYERMRENEVAQPNSTAAPLGSDQDRLGRTDPIIRPPRRRVHRYNFFDGPPESNPPPTAPRSCLKKRRRGEEEGDLASRKRRMRVSFGDAVITHISGRRKGEVEVLKLGNGGRNSNNKSSEEVSEENSDEDTHPDIQDLSNQVDDVEARYNAMINSYQRAPVPSLAEEIEGDIRNLRDDVAGLGNRYNDQIIPDQAAQASAPMPLTTSDRSILESSRSKIASLKRQIAHFQSKAR</sequence>
<dbReference type="Proteomes" id="UP000756132">
    <property type="component" value="Chromosome 9"/>
</dbReference>
<feature type="region of interest" description="Disordered" evidence="1">
    <location>
        <begin position="180"/>
        <end position="214"/>
    </location>
</feature>
<reference evidence="2" key="1">
    <citation type="submission" date="2021-12" db="EMBL/GenBank/DDBJ databases">
        <authorList>
            <person name="Zaccaron A."/>
            <person name="Stergiopoulos I."/>
        </authorList>
    </citation>
    <scope>NUCLEOTIDE SEQUENCE</scope>
    <source>
        <strain evidence="2">Race5_Kim</strain>
    </source>
</reference>
<dbReference type="AlphaFoldDB" id="A0A9Q8PGB0"/>
<dbReference type="EMBL" id="CP090171">
    <property type="protein sequence ID" value="UJO21890.1"/>
    <property type="molecule type" value="Genomic_DNA"/>
</dbReference>
<keyword evidence="3" id="KW-1185">Reference proteome</keyword>
<gene>
    <name evidence="2" type="ORF">CLAFUR5_09168</name>
</gene>
<evidence type="ECO:0000313" key="2">
    <source>
        <dbReference type="EMBL" id="UJO21890.1"/>
    </source>
</evidence>
<name>A0A9Q8PGB0_PASFU</name>
<protein>
    <submittedName>
        <fullName evidence="2">Uncharacterized protein</fullName>
    </submittedName>
</protein>
<evidence type="ECO:0000256" key="1">
    <source>
        <dbReference type="SAM" id="MobiDB-lite"/>
    </source>
</evidence>
<accession>A0A9Q8PGB0</accession>
<dbReference type="RefSeq" id="XP_047766256.1">
    <property type="nucleotide sequence ID" value="XM_047908316.1"/>
</dbReference>